<dbReference type="CDD" id="cd18801">
    <property type="entry name" value="SF2_C_FANCM_Hef"/>
    <property type="match status" value="1"/>
</dbReference>
<comment type="catalytic activity">
    <reaction evidence="8 9">
        <text>ATP + H2O = ADP + phosphate + H(+)</text>
        <dbReference type="Rhea" id="RHEA:13065"/>
        <dbReference type="ChEBI" id="CHEBI:15377"/>
        <dbReference type="ChEBI" id="CHEBI:15378"/>
        <dbReference type="ChEBI" id="CHEBI:30616"/>
        <dbReference type="ChEBI" id="CHEBI:43474"/>
        <dbReference type="ChEBI" id="CHEBI:456216"/>
        <dbReference type="EC" id="3.6.4.12"/>
    </reaction>
</comment>
<dbReference type="GO" id="GO:0016787">
    <property type="term" value="F:hydrolase activity"/>
    <property type="evidence" value="ECO:0007669"/>
    <property type="project" value="UniProtKB-KW"/>
</dbReference>
<dbReference type="GO" id="GO:0005524">
    <property type="term" value="F:ATP binding"/>
    <property type="evidence" value="ECO:0007669"/>
    <property type="project" value="UniProtKB-UniRule"/>
</dbReference>
<reference evidence="14 15" key="1">
    <citation type="journal article" date="2020" name="ISME J.">
        <title>Uncovering the hidden diversity of litter-decomposition mechanisms in mushroom-forming fungi.</title>
        <authorList>
            <person name="Floudas D."/>
            <person name="Bentzer J."/>
            <person name="Ahren D."/>
            <person name="Johansson T."/>
            <person name="Persson P."/>
            <person name="Tunlid A."/>
        </authorList>
    </citation>
    <scope>NUCLEOTIDE SEQUENCE [LARGE SCALE GENOMIC DNA]</scope>
    <source>
        <strain evidence="14 15">CBS 101986</strain>
    </source>
</reference>
<evidence type="ECO:0000259" key="13">
    <source>
        <dbReference type="PROSITE" id="PS51194"/>
    </source>
</evidence>
<dbReference type="GO" id="GO:0009378">
    <property type="term" value="F:four-way junction helicase activity"/>
    <property type="evidence" value="ECO:0007669"/>
    <property type="project" value="TreeGrafter"/>
</dbReference>
<dbReference type="AlphaFoldDB" id="A0A8H5EU92"/>
<proteinExistence type="inferred from homology"/>
<dbReference type="GO" id="GO:0000400">
    <property type="term" value="F:four-way junction DNA binding"/>
    <property type="evidence" value="ECO:0007669"/>
    <property type="project" value="TreeGrafter"/>
</dbReference>
<keyword evidence="5" id="KW-0347">Helicase</keyword>
<dbReference type="GO" id="GO:0005634">
    <property type="term" value="C:nucleus"/>
    <property type="evidence" value="ECO:0007669"/>
    <property type="project" value="UniProtKB-SubCell"/>
</dbReference>
<dbReference type="EMBL" id="JAACJJ010000056">
    <property type="protein sequence ID" value="KAF5312582.1"/>
    <property type="molecule type" value="Genomic_DNA"/>
</dbReference>
<evidence type="ECO:0000256" key="4">
    <source>
        <dbReference type="ARBA" id="ARBA00022801"/>
    </source>
</evidence>
<sequence length="1255" mass="140001">MMTMRTRKKILNLSSSPLLSCLLGELSPSCYWVSNVGAHSQHDSVVCRPPPPMKVEADLLEAKHWIFPINRPKRDYQFNIVKNSLFENTLVALPTGLGKTFIAGVVMLNYYRWFPEGKVVFVAPTKPLVAQQVIACHETCGIPGGDSIEMTGEVAASVRARYWENKRVFFMTPQTLVNDLVKENCDAKDIVLLVVDEAHRATGEYAYNQAIRFLMAKNPHFRVLALTATPGNNPEAVQLLVDGLHISRIEIRDEQSVDLRAYIHKKVFKAHIITANEGLAKVRDLLVKVMDPHMKKMFAAGVFHPGETAVKLHPYRAQASMQRLPNKGLFGSLSTLGKLARAMLYLLTGSFTACYIYLSEISNDGEDAEGGGKKNASSKKLKEDPNFRALMNEFERQRAHGFSVHPKVEKLKSILIQHFGSKLPEEDGTAEDTKVMVFSNYRGVVDEITEELNKEQPLIRATRFIGQGTDKQGKKGLAQKEQNDIIKRFKAGEFNVLVCTSIGEEGLDIGEIDMTVCYDADKAPTRMIQRFGRTGRAREGIIHALLFEGREETNIEKAEATYKEVQNVVNKGINYELYGDVKRLIPDHIKPQCVEKVVEIQHYVRDEPKKKESIKKAGSKRKRNDDIARNIPTGASTGFVSVRDLVVKGTKKPKKALTLPEDFEHQMDTDDDDRDIEQGDILALRNGTARPVEEETAAKPKPKPKPRVKKAATAAVDGDKPKKARAKKTTKKKTEEKTLSQLLAEESDSDDAAIEAGVEGILNRISSTSTAMSKSASKSASPGPSRSSKRSPKRSPALAVLELSDEDEVDEADEQPIHWSSSPKRQYSKTTHIVSDFEDDEPRAGSSSLKQQIERSILELSDSEGDDWVDSRAPKETALKSPGAPRVKHPEEPQDKLKNWEEQDQNMSWLIDDDDDEERPFEIVDSSPIAPKQKRPLERVTEEGESFEISAPVLDDDVIPASDPLEEAAFPEPVRLTQSLIAKGKRKAVTVDSPRSGAAQLGPWSPFRKTNAKGKAPRSMPSSPTSLPSSSPLYPTVDVVKSRNAMLPPALPRRLLSLQDDGPLDMPEPSHPIRPVGHQAKRRRVVFDEMESPSTDLPPQPQRRLRHAETTPMRTKPTKEKRRREKPSLLDPNVNLVFDGEAAHSGDEESEGYSEEEEENEYDRMFIKDSPVTQAPQSYNQSMVYRRSLLTQGPTQGPAFANHPLRPKPFGRTVPKNQNRYLPSSSPPPPDDELDSYEVGGSFVVDDDAEISYEL</sequence>
<evidence type="ECO:0000256" key="9">
    <source>
        <dbReference type="RuleBase" id="RU367027"/>
    </source>
</evidence>
<dbReference type="InterPro" id="IPR001650">
    <property type="entry name" value="Helicase_C-like"/>
</dbReference>
<evidence type="ECO:0000259" key="12">
    <source>
        <dbReference type="PROSITE" id="PS51192"/>
    </source>
</evidence>
<protein>
    <recommendedName>
        <fullName evidence="9">ATP-dependent DNA helicase</fullName>
        <ecNumber evidence="9">3.6.4.12</ecNumber>
    </recommendedName>
</protein>
<comment type="caution">
    <text evidence="14">The sequence shown here is derived from an EMBL/GenBank/DDBJ whole genome shotgun (WGS) entry which is preliminary data.</text>
</comment>
<feature type="region of interest" description="Disordered" evidence="10">
    <location>
        <begin position="650"/>
        <end position="751"/>
    </location>
</feature>
<dbReference type="PROSITE" id="PS51194">
    <property type="entry name" value="HELICASE_CTER"/>
    <property type="match status" value="1"/>
</dbReference>
<dbReference type="OrthoDB" id="164902at2759"/>
<feature type="region of interest" description="Disordered" evidence="10">
    <location>
        <begin position="981"/>
        <end position="1241"/>
    </location>
</feature>
<dbReference type="PANTHER" id="PTHR14025">
    <property type="entry name" value="FANCONI ANEMIA GROUP M FANCM FAMILY MEMBER"/>
    <property type="match status" value="1"/>
</dbReference>
<feature type="compositionally biased region" description="Basic residues" evidence="10">
    <location>
        <begin position="700"/>
        <end position="710"/>
    </location>
</feature>
<gene>
    <name evidence="14" type="ORF">D9619_003333</name>
</gene>
<feature type="compositionally biased region" description="Acidic residues" evidence="10">
    <location>
        <begin position="1148"/>
        <end position="1161"/>
    </location>
</feature>
<feature type="domain" description="Helicase C-terminal" evidence="13">
    <location>
        <begin position="415"/>
        <end position="585"/>
    </location>
</feature>
<name>A0A8H5EU92_9AGAR</name>
<keyword evidence="4" id="KW-0378">Hydrolase</keyword>
<dbReference type="InterPro" id="IPR006935">
    <property type="entry name" value="Helicase/UvrB_N"/>
</dbReference>
<dbReference type="SMART" id="SM00490">
    <property type="entry name" value="HELICc"/>
    <property type="match status" value="1"/>
</dbReference>
<comment type="subcellular location">
    <subcellularLocation>
        <location evidence="1 9">Nucleus</location>
    </subcellularLocation>
</comment>
<dbReference type="PROSITE" id="PS51192">
    <property type="entry name" value="HELICASE_ATP_BIND_1"/>
    <property type="match status" value="1"/>
</dbReference>
<evidence type="ECO:0000256" key="3">
    <source>
        <dbReference type="ARBA" id="ARBA00022741"/>
    </source>
</evidence>
<feature type="compositionally biased region" description="Polar residues" evidence="10">
    <location>
        <begin position="818"/>
        <end position="833"/>
    </location>
</feature>
<feature type="compositionally biased region" description="Basic and acidic residues" evidence="10">
    <location>
        <begin position="869"/>
        <end position="878"/>
    </location>
</feature>
<keyword evidence="7" id="KW-0539">Nucleus</keyword>
<feature type="compositionally biased region" description="Low complexity" evidence="10">
    <location>
        <begin position="1017"/>
        <end position="1035"/>
    </location>
</feature>
<keyword evidence="3" id="KW-0547">Nucleotide-binding</keyword>
<comment type="similarity">
    <text evidence="2 9">Belongs to the DEAD box helicase family. DEAH subfamily. FANCM sub-subfamily.</text>
</comment>
<feature type="compositionally biased region" description="Low complexity" evidence="10">
    <location>
        <begin position="768"/>
        <end position="786"/>
    </location>
</feature>
<dbReference type="InterPro" id="IPR014001">
    <property type="entry name" value="Helicase_ATP-bd"/>
</dbReference>
<dbReference type="InterPro" id="IPR039686">
    <property type="entry name" value="FANCM/Mph1-like_ID"/>
</dbReference>
<evidence type="ECO:0000256" key="11">
    <source>
        <dbReference type="SAM" id="SignalP"/>
    </source>
</evidence>
<feature type="region of interest" description="Disordered" evidence="10">
    <location>
        <begin position="768"/>
        <end position="955"/>
    </location>
</feature>
<keyword evidence="11" id="KW-0732">Signal</keyword>
<dbReference type="GO" id="GO:0043138">
    <property type="term" value="F:3'-5' DNA helicase activity"/>
    <property type="evidence" value="ECO:0007669"/>
    <property type="project" value="InterPro"/>
</dbReference>
<dbReference type="Proteomes" id="UP000567179">
    <property type="component" value="Unassembled WGS sequence"/>
</dbReference>
<evidence type="ECO:0000256" key="2">
    <source>
        <dbReference type="ARBA" id="ARBA00009889"/>
    </source>
</evidence>
<evidence type="ECO:0000256" key="8">
    <source>
        <dbReference type="ARBA" id="ARBA00047995"/>
    </source>
</evidence>
<dbReference type="InterPro" id="IPR027417">
    <property type="entry name" value="P-loop_NTPase"/>
</dbReference>
<dbReference type="SMART" id="SM00487">
    <property type="entry name" value="DEXDc"/>
    <property type="match status" value="1"/>
</dbReference>
<feature type="signal peptide" evidence="11">
    <location>
        <begin position="1"/>
        <end position="24"/>
    </location>
</feature>
<comment type="subunit">
    <text evidence="9">Interacts with the MHF histone-fold complex to form the FANCM-MHF complex.</text>
</comment>
<organism evidence="14 15">
    <name type="scientific">Psilocybe cf. subviscida</name>
    <dbReference type="NCBI Taxonomy" id="2480587"/>
    <lineage>
        <taxon>Eukaryota</taxon>
        <taxon>Fungi</taxon>
        <taxon>Dikarya</taxon>
        <taxon>Basidiomycota</taxon>
        <taxon>Agaricomycotina</taxon>
        <taxon>Agaricomycetes</taxon>
        <taxon>Agaricomycetidae</taxon>
        <taxon>Agaricales</taxon>
        <taxon>Agaricineae</taxon>
        <taxon>Strophariaceae</taxon>
        <taxon>Psilocybe</taxon>
    </lineage>
</organism>
<dbReference type="CDD" id="cd12091">
    <property type="entry name" value="FANCM_ID"/>
    <property type="match status" value="1"/>
</dbReference>
<dbReference type="Pfam" id="PF00271">
    <property type="entry name" value="Helicase_C"/>
    <property type="match status" value="1"/>
</dbReference>
<dbReference type="GO" id="GO:0036297">
    <property type="term" value="P:interstrand cross-link repair"/>
    <property type="evidence" value="ECO:0007669"/>
    <property type="project" value="TreeGrafter"/>
</dbReference>
<dbReference type="Pfam" id="PF04851">
    <property type="entry name" value="ResIII"/>
    <property type="match status" value="1"/>
</dbReference>
<dbReference type="PANTHER" id="PTHR14025:SF20">
    <property type="entry name" value="FANCONI ANEMIA GROUP M PROTEIN"/>
    <property type="match status" value="1"/>
</dbReference>
<dbReference type="InterPro" id="IPR044749">
    <property type="entry name" value="FANCM_DEXDc"/>
</dbReference>
<evidence type="ECO:0000256" key="5">
    <source>
        <dbReference type="ARBA" id="ARBA00022806"/>
    </source>
</evidence>
<comment type="function">
    <text evidence="9">ATP-dependent DNA helicase involved in DNA damage repair by homologous recombination and in genome maintenance. Capable of unwinding D-loops. Plays a role in limiting crossover recombinants during mitotic DNA double-strand break (DSB) repair. Component of a FANCM-MHF complex which promotes gene conversion at blocked replication forks, probably by reversal of the stalled fork.</text>
</comment>
<feature type="compositionally biased region" description="Basic and acidic residues" evidence="10">
    <location>
        <begin position="888"/>
        <end position="901"/>
    </location>
</feature>
<evidence type="ECO:0000313" key="14">
    <source>
        <dbReference type="EMBL" id="KAF5312582.1"/>
    </source>
</evidence>
<feature type="compositionally biased region" description="Polar residues" evidence="10">
    <location>
        <begin position="1171"/>
        <end position="1195"/>
    </location>
</feature>
<keyword evidence="6" id="KW-0067">ATP-binding</keyword>
<dbReference type="SUPFAM" id="SSF52540">
    <property type="entry name" value="P-loop containing nucleoside triphosphate hydrolases"/>
    <property type="match status" value="1"/>
</dbReference>
<dbReference type="GO" id="GO:0045003">
    <property type="term" value="P:double-strand break repair via synthesis-dependent strand annealing"/>
    <property type="evidence" value="ECO:0007669"/>
    <property type="project" value="TreeGrafter"/>
</dbReference>
<keyword evidence="15" id="KW-1185">Reference proteome</keyword>
<feature type="compositionally biased region" description="Basic residues" evidence="10">
    <location>
        <begin position="722"/>
        <end position="731"/>
    </location>
</feature>
<feature type="chain" id="PRO_5034757867" description="ATP-dependent DNA helicase" evidence="11">
    <location>
        <begin position="25"/>
        <end position="1255"/>
    </location>
</feature>
<evidence type="ECO:0000313" key="15">
    <source>
        <dbReference type="Proteomes" id="UP000567179"/>
    </source>
</evidence>
<dbReference type="Gene3D" id="3.40.50.300">
    <property type="entry name" value="P-loop containing nucleotide triphosphate hydrolases"/>
    <property type="match status" value="2"/>
</dbReference>
<evidence type="ECO:0000256" key="7">
    <source>
        <dbReference type="ARBA" id="ARBA00023242"/>
    </source>
</evidence>
<evidence type="ECO:0000256" key="10">
    <source>
        <dbReference type="SAM" id="MobiDB-lite"/>
    </source>
</evidence>
<feature type="region of interest" description="Disordered" evidence="10">
    <location>
        <begin position="608"/>
        <end position="634"/>
    </location>
</feature>
<dbReference type="EC" id="3.6.4.12" evidence="9"/>
<evidence type="ECO:0000256" key="6">
    <source>
        <dbReference type="ARBA" id="ARBA00022840"/>
    </source>
</evidence>
<dbReference type="FunFam" id="3.40.50.300:FF:000861">
    <property type="entry name" value="Fanconi anemia, complementation group M"/>
    <property type="match status" value="1"/>
</dbReference>
<feature type="domain" description="Helicase ATP-binding" evidence="12">
    <location>
        <begin position="80"/>
        <end position="248"/>
    </location>
</feature>
<accession>A0A8H5EU92</accession>
<evidence type="ECO:0000256" key="1">
    <source>
        <dbReference type="ARBA" id="ARBA00004123"/>
    </source>
</evidence>
<feature type="compositionally biased region" description="Acidic residues" evidence="10">
    <location>
        <begin position="803"/>
        <end position="814"/>
    </location>
</feature>
<dbReference type="CDD" id="cd18033">
    <property type="entry name" value="DEXDc_FANCM"/>
    <property type="match status" value="1"/>
</dbReference>